<dbReference type="InterPro" id="IPR023238">
    <property type="entry name" value="FAM175"/>
</dbReference>
<evidence type="ECO:0000256" key="1">
    <source>
        <dbReference type="SAM" id="Coils"/>
    </source>
</evidence>
<evidence type="ECO:0008006" key="4">
    <source>
        <dbReference type="Google" id="ProtNLM"/>
    </source>
</evidence>
<proteinExistence type="predicted"/>
<dbReference type="GO" id="GO:0031593">
    <property type="term" value="F:polyubiquitin modification-dependent protein binding"/>
    <property type="evidence" value="ECO:0007669"/>
    <property type="project" value="TreeGrafter"/>
</dbReference>
<dbReference type="GO" id="GO:0090307">
    <property type="term" value="P:mitotic spindle assembly"/>
    <property type="evidence" value="ECO:0007669"/>
    <property type="project" value="TreeGrafter"/>
</dbReference>
<dbReference type="EMBL" id="OU900106">
    <property type="protein sequence ID" value="CAG9857356.1"/>
    <property type="molecule type" value="Genomic_DNA"/>
</dbReference>
<dbReference type="PANTHER" id="PTHR31728">
    <property type="entry name" value="ABRAXAS FAMILY MEMBER"/>
    <property type="match status" value="1"/>
</dbReference>
<dbReference type="Pfam" id="PF21125">
    <property type="entry name" value="MPN_2A_DUB_like"/>
    <property type="match status" value="1"/>
</dbReference>
<dbReference type="Proteomes" id="UP001153712">
    <property type="component" value="Chromosome 13"/>
</dbReference>
<feature type="coiled-coil region" evidence="1">
    <location>
        <begin position="208"/>
        <end position="246"/>
    </location>
</feature>
<dbReference type="GO" id="GO:0008017">
    <property type="term" value="F:microtubule binding"/>
    <property type="evidence" value="ECO:0007669"/>
    <property type="project" value="TreeGrafter"/>
</dbReference>
<dbReference type="GO" id="GO:0008608">
    <property type="term" value="P:attachment of spindle microtubules to kinetochore"/>
    <property type="evidence" value="ECO:0007669"/>
    <property type="project" value="TreeGrafter"/>
</dbReference>
<evidence type="ECO:0000313" key="3">
    <source>
        <dbReference type="Proteomes" id="UP001153712"/>
    </source>
</evidence>
<evidence type="ECO:0000313" key="2">
    <source>
        <dbReference type="EMBL" id="CAG9857356.1"/>
    </source>
</evidence>
<keyword evidence="1" id="KW-0175">Coiled coil</keyword>
<dbReference type="GO" id="GO:0070536">
    <property type="term" value="P:protein K63-linked deubiquitination"/>
    <property type="evidence" value="ECO:0007669"/>
    <property type="project" value="TreeGrafter"/>
</dbReference>
<name>A0A9N9TK28_PHYSR</name>
<dbReference type="OrthoDB" id="6358435at2759"/>
<dbReference type="GO" id="GO:0005634">
    <property type="term" value="C:nucleus"/>
    <property type="evidence" value="ECO:0007669"/>
    <property type="project" value="TreeGrafter"/>
</dbReference>
<protein>
    <recommendedName>
        <fullName evidence="4">BRISC complex subunit Abro1</fullName>
    </recommendedName>
</protein>
<sequence>MPPPVSVSISPPVLSFLMLENEKCHYQQEGFLFGEINQKETKSITDNDHQQINISTTIRIDSSTSCPKIHYFYNNIGKIDEEKLKRFFGERFDRIIGWYVYQNRPTTNLTLRYRLIHRQLCELFQKSREFFAFGLLNYDRSSNGSTHTFAQSFYRCTELGWDKLPMVIPNLSDNVNAYRTPEAPSVTFDGILAEIGKREFNKAPLWVINRVQNTVQEHNEALVKEVAEAESRLWVLQREVEEKLKEFKERKLTGVASSSLSIDDKEEVGNTSSTESL</sequence>
<keyword evidence="3" id="KW-1185">Reference proteome</keyword>
<dbReference type="PRINTS" id="PR02051">
    <property type="entry name" value="PROTEINF175"/>
</dbReference>
<dbReference type="PANTHER" id="PTHR31728:SF5">
    <property type="entry name" value="OS07G0540200 PROTEIN"/>
    <property type="match status" value="1"/>
</dbReference>
<organism evidence="2 3">
    <name type="scientific">Phyllotreta striolata</name>
    <name type="common">Striped flea beetle</name>
    <name type="synonym">Crioceris striolata</name>
    <dbReference type="NCBI Taxonomy" id="444603"/>
    <lineage>
        <taxon>Eukaryota</taxon>
        <taxon>Metazoa</taxon>
        <taxon>Ecdysozoa</taxon>
        <taxon>Arthropoda</taxon>
        <taxon>Hexapoda</taxon>
        <taxon>Insecta</taxon>
        <taxon>Pterygota</taxon>
        <taxon>Neoptera</taxon>
        <taxon>Endopterygota</taxon>
        <taxon>Coleoptera</taxon>
        <taxon>Polyphaga</taxon>
        <taxon>Cucujiformia</taxon>
        <taxon>Chrysomeloidea</taxon>
        <taxon>Chrysomelidae</taxon>
        <taxon>Galerucinae</taxon>
        <taxon>Alticini</taxon>
        <taxon>Phyllotreta</taxon>
    </lineage>
</organism>
<gene>
    <name evidence="2" type="ORF">PHYEVI_LOCUS3761</name>
</gene>
<dbReference type="AlphaFoldDB" id="A0A9N9TK28"/>
<accession>A0A9N9TK28</accession>
<reference evidence="2" key="1">
    <citation type="submission" date="2022-01" db="EMBL/GenBank/DDBJ databases">
        <authorList>
            <person name="King R."/>
        </authorList>
    </citation>
    <scope>NUCLEOTIDE SEQUENCE</scope>
</reference>